<organism evidence="1">
    <name type="scientific">viral metagenome</name>
    <dbReference type="NCBI Taxonomy" id="1070528"/>
    <lineage>
        <taxon>unclassified sequences</taxon>
        <taxon>metagenomes</taxon>
        <taxon>organismal metagenomes</taxon>
    </lineage>
</organism>
<name>A0A6M3XV45_9ZZZZ</name>
<accession>A0A6M3XV45</accession>
<dbReference type="EMBL" id="MT144868">
    <property type="protein sequence ID" value="QJI00674.1"/>
    <property type="molecule type" value="Genomic_DNA"/>
</dbReference>
<gene>
    <name evidence="1" type="ORF">TM448B02051_0009</name>
</gene>
<dbReference type="AlphaFoldDB" id="A0A6M3XV45"/>
<evidence type="ECO:0000313" key="1">
    <source>
        <dbReference type="EMBL" id="QJI00674.1"/>
    </source>
</evidence>
<protein>
    <submittedName>
        <fullName evidence="1">Uncharacterized protein</fullName>
    </submittedName>
</protein>
<sequence length="91" mass="11155">MMDNSKEFQLMLDKAIESEPLAFEGFDRTKNVQDQLQEMMFKIKNRYPFALLDRLWCARDCFPFAETWKQLWLAFVMKERFGKMWDGEKWE</sequence>
<proteinExistence type="predicted"/>
<reference evidence="1" key="1">
    <citation type="submission" date="2020-03" db="EMBL/GenBank/DDBJ databases">
        <title>The deep terrestrial virosphere.</title>
        <authorList>
            <person name="Holmfeldt K."/>
            <person name="Nilsson E."/>
            <person name="Simone D."/>
            <person name="Lopez-Fernandez M."/>
            <person name="Wu X."/>
            <person name="de Brujin I."/>
            <person name="Lundin D."/>
            <person name="Andersson A."/>
            <person name="Bertilsson S."/>
            <person name="Dopson M."/>
        </authorList>
    </citation>
    <scope>NUCLEOTIDE SEQUENCE</scope>
    <source>
        <strain evidence="1">TM448B02051</strain>
    </source>
</reference>